<dbReference type="EMBL" id="VIRS01000019">
    <property type="protein sequence ID" value="TQS42336.1"/>
    <property type="molecule type" value="Genomic_DNA"/>
</dbReference>
<keyword evidence="5" id="KW-1185">Reference proteome</keyword>
<keyword evidence="2" id="KW-1133">Transmembrane helix</keyword>
<keyword evidence="2" id="KW-0812">Transmembrane</keyword>
<dbReference type="InterPro" id="IPR022603">
    <property type="entry name" value="DUF3152"/>
</dbReference>
<evidence type="ECO:0000313" key="4">
    <source>
        <dbReference type="EMBL" id="TQS42336.1"/>
    </source>
</evidence>
<dbReference type="Pfam" id="PF11350">
    <property type="entry name" value="DUF3152"/>
    <property type="match status" value="1"/>
</dbReference>
<dbReference type="AlphaFoldDB" id="A0A545ALZ6"/>
<dbReference type="OrthoDB" id="9779865at2"/>
<protein>
    <submittedName>
        <fullName evidence="4">DUF3152 domain-containing protein</fullName>
    </submittedName>
</protein>
<dbReference type="Proteomes" id="UP000317982">
    <property type="component" value="Unassembled WGS sequence"/>
</dbReference>
<feature type="region of interest" description="Disordered" evidence="1">
    <location>
        <begin position="94"/>
        <end position="166"/>
    </location>
</feature>
<feature type="compositionally biased region" description="Low complexity" evidence="1">
    <location>
        <begin position="106"/>
        <end position="130"/>
    </location>
</feature>
<evidence type="ECO:0000259" key="3">
    <source>
        <dbReference type="Pfam" id="PF11350"/>
    </source>
</evidence>
<accession>A0A545ALZ6</accession>
<dbReference type="InParanoid" id="A0A545ALZ6"/>
<proteinExistence type="predicted"/>
<feature type="compositionally biased region" description="Basic and acidic residues" evidence="1">
    <location>
        <begin position="19"/>
        <end position="30"/>
    </location>
</feature>
<feature type="region of interest" description="Disordered" evidence="1">
    <location>
        <begin position="1"/>
        <end position="57"/>
    </location>
</feature>
<feature type="compositionally biased region" description="Low complexity" evidence="1">
    <location>
        <begin position="149"/>
        <end position="160"/>
    </location>
</feature>
<gene>
    <name evidence="4" type="ORF">FL583_25790</name>
</gene>
<organism evidence="4 5">
    <name type="scientific">Cryptosporangium phraense</name>
    <dbReference type="NCBI Taxonomy" id="2593070"/>
    <lineage>
        <taxon>Bacteria</taxon>
        <taxon>Bacillati</taxon>
        <taxon>Actinomycetota</taxon>
        <taxon>Actinomycetes</taxon>
        <taxon>Cryptosporangiales</taxon>
        <taxon>Cryptosporangiaceae</taxon>
        <taxon>Cryptosporangium</taxon>
    </lineage>
</organism>
<feature type="transmembrane region" description="Helical" evidence="2">
    <location>
        <begin position="74"/>
        <end position="91"/>
    </location>
</feature>
<dbReference type="SUPFAM" id="SSF55486">
    <property type="entry name" value="Metalloproteases ('zincins'), catalytic domain"/>
    <property type="match status" value="1"/>
</dbReference>
<evidence type="ECO:0000256" key="1">
    <source>
        <dbReference type="SAM" id="MobiDB-lite"/>
    </source>
</evidence>
<sequence length="334" mass="35431">MSERTTETPNRSRAARRAGSVDEARRALRREIRRGRRPGDRPASAPPHGSVSAAYLRAQRAASRRRAARRRHRFLLLIILLTGVLIVVDLARGSKTEHEQAERVRASAAATPTETPAAEASASENPSAEAVQPETAPPAPTQVSVPQRGSGAFTTAGGSTPVRGTGGTLVRYQVRVEKGSGQKPDEFAAAVDATLSDPRGWTAAKQWRFQRVSGGDASAVILLATPATTNKICRAGGLDPGGYTSCRTGDQVVINLARWLLAVPAFKGDLATYRQYVVNHEMGHQLGHGHVLCGGSGKPAPVMQQQTLGLQGCTPNAWPFVNGKYLTGAPTVGQ</sequence>
<comment type="caution">
    <text evidence="4">The sequence shown here is derived from an EMBL/GenBank/DDBJ whole genome shotgun (WGS) entry which is preliminary data.</text>
</comment>
<name>A0A545ALZ6_9ACTN</name>
<reference evidence="4 5" key="1">
    <citation type="submission" date="2019-07" db="EMBL/GenBank/DDBJ databases">
        <title>Cryptosporangium phraense sp. nov., isolated from plant litter.</title>
        <authorList>
            <person name="Suriyachadkun C."/>
        </authorList>
    </citation>
    <scope>NUCLEOTIDE SEQUENCE [LARGE SCALE GENOMIC DNA]</scope>
    <source>
        <strain evidence="4 5">A-T 5661</strain>
    </source>
</reference>
<evidence type="ECO:0000256" key="2">
    <source>
        <dbReference type="SAM" id="Phobius"/>
    </source>
</evidence>
<feature type="domain" description="DUF3152" evidence="3">
    <location>
        <begin position="143"/>
        <end position="311"/>
    </location>
</feature>
<feature type="compositionally biased region" description="Basic and acidic residues" evidence="1">
    <location>
        <begin position="94"/>
        <end position="105"/>
    </location>
</feature>
<keyword evidence="2" id="KW-0472">Membrane</keyword>
<feature type="compositionally biased region" description="Low complexity" evidence="1">
    <location>
        <begin position="41"/>
        <end position="57"/>
    </location>
</feature>
<evidence type="ECO:0000313" key="5">
    <source>
        <dbReference type="Proteomes" id="UP000317982"/>
    </source>
</evidence>